<name>A0A1G5Q6C9_9GAMM</name>
<feature type="domain" description="UmuC" evidence="2">
    <location>
        <begin position="22"/>
        <end position="121"/>
    </location>
</feature>
<dbReference type="PANTHER" id="PTHR35369">
    <property type="entry name" value="BLR3025 PROTEIN-RELATED"/>
    <property type="match status" value="1"/>
</dbReference>
<evidence type="ECO:0000313" key="3">
    <source>
        <dbReference type="EMBL" id="SCZ57403.1"/>
    </source>
</evidence>
<gene>
    <name evidence="3" type="ORF">SAMN03097708_01421</name>
</gene>
<dbReference type="Proteomes" id="UP000199648">
    <property type="component" value="Unassembled WGS sequence"/>
</dbReference>
<dbReference type="STRING" id="415747.SAMN03097708_01421"/>
<keyword evidence="1" id="KW-0227">DNA damage</keyword>
<evidence type="ECO:0000259" key="2">
    <source>
        <dbReference type="Pfam" id="PF00817"/>
    </source>
</evidence>
<accession>A0A1G5Q6C9</accession>
<dbReference type="OrthoDB" id="5298951at2"/>
<dbReference type="InterPro" id="IPR043502">
    <property type="entry name" value="DNA/RNA_pol_sf"/>
</dbReference>
<dbReference type="InterPro" id="IPR001126">
    <property type="entry name" value="UmuC"/>
</dbReference>
<dbReference type="GO" id="GO:0006281">
    <property type="term" value="P:DNA repair"/>
    <property type="evidence" value="ECO:0007669"/>
    <property type="project" value="InterPro"/>
</dbReference>
<keyword evidence="4" id="KW-1185">Reference proteome</keyword>
<dbReference type="CDD" id="cd03468">
    <property type="entry name" value="PolY_like"/>
    <property type="match status" value="1"/>
</dbReference>
<proteinExistence type="predicted"/>
<dbReference type="EMBL" id="FMWD01000004">
    <property type="protein sequence ID" value="SCZ57403.1"/>
    <property type="molecule type" value="Genomic_DNA"/>
</dbReference>
<organism evidence="3 4">
    <name type="scientific">Thiohalomonas denitrificans</name>
    <dbReference type="NCBI Taxonomy" id="415747"/>
    <lineage>
        <taxon>Bacteria</taxon>
        <taxon>Pseudomonadati</taxon>
        <taxon>Pseudomonadota</taxon>
        <taxon>Gammaproteobacteria</taxon>
        <taxon>Thiohalomonadales</taxon>
        <taxon>Thiohalomonadaceae</taxon>
        <taxon>Thiohalomonas</taxon>
    </lineage>
</organism>
<dbReference type="SUPFAM" id="SSF56672">
    <property type="entry name" value="DNA/RNA polymerases"/>
    <property type="match status" value="1"/>
</dbReference>
<dbReference type="Pfam" id="PF00817">
    <property type="entry name" value="IMS"/>
    <property type="match status" value="1"/>
</dbReference>
<dbReference type="PANTHER" id="PTHR35369:SF2">
    <property type="entry name" value="BLR3025 PROTEIN"/>
    <property type="match status" value="1"/>
</dbReference>
<protein>
    <submittedName>
        <fullName evidence="3">Protein ImuB</fullName>
    </submittedName>
</protein>
<reference evidence="3 4" key="1">
    <citation type="submission" date="2016-10" db="EMBL/GenBank/DDBJ databases">
        <authorList>
            <person name="de Groot N.N."/>
        </authorList>
    </citation>
    <scope>NUCLEOTIDE SEQUENCE [LARGE SCALE GENOMIC DNA]</scope>
    <source>
        <strain evidence="3 4">HLD2</strain>
    </source>
</reference>
<evidence type="ECO:0000313" key="4">
    <source>
        <dbReference type="Proteomes" id="UP000199648"/>
    </source>
</evidence>
<dbReference type="AlphaFoldDB" id="A0A1G5Q6C9"/>
<evidence type="ECO:0000256" key="1">
    <source>
        <dbReference type="ARBA" id="ARBA00022763"/>
    </source>
</evidence>
<sequence length="485" mass="54152">MSCLWLSIYLPNLALEVFGDTETPFAVRTGPDNRPVVHVCNAAAEEHGIHPGQPLGAALALCHTLLTRERDRAAEHQALNALALWSQQFTPLVHIRPHEGLMLEVAGSRKLFGGLAALRDGVAEGLQDMGYRAHLTAAPTPLGGWLLAKNGAELLIEERDRLQDILQRLPLNGLEVKPETIAALRGMGLRRVGDVLRQSRSALARRVGPEFYDYLDRAMGLRADPRRPFEPPPRFDGRLPLPTEVDNTDALLFAARRLVLELIGLLRAKGAGVQDMRLILEHRGRPESELPIGLRRPSRDADHLLALIRERLERFELPAPTDAIGLHADRFPERESEHDDLFTGEQTGIPDASVWLEKLRARLGDNAVGGLGPAADHRPEKAWRPCPPGQDETAGCIHNAPLPTAKPLRPLWLFPEPKPLEQRNGQPWLKGELHLIRGPERIETGWWDGEDAARDYFVAADAHGEHFWIFRERRNQGWFLQGVFA</sequence>
<dbReference type="InterPro" id="IPR050356">
    <property type="entry name" value="SulA_CellDiv_inhibitor"/>
</dbReference>